<evidence type="ECO:0000313" key="3">
    <source>
        <dbReference type="Proteomes" id="UP000789405"/>
    </source>
</evidence>
<dbReference type="Proteomes" id="UP000789405">
    <property type="component" value="Unassembled WGS sequence"/>
</dbReference>
<feature type="compositionally biased region" description="Polar residues" evidence="1">
    <location>
        <begin position="49"/>
        <end position="67"/>
    </location>
</feature>
<dbReference type="EMBL" id="CAJVPY010009997">
    <property type="protein sequence ID" value="CAG8714450.1"/>
    <property type="molecule type" value="Genomic_DNA"/>
</dbReference>
<proteinExistence type="predicted"/>
<dbReference type="OrthoDB" id="10356948at2759"/>
<comment type="caution">
    <text evidence="2">The sequence shown here is derived from an EMBL/GenBank/DDBJ whole genome shotgun (WGS) entry which is preliminary data.</text>
</comment>
<protein>
    <submittedName>
        <fullName evidence="2">1027_t:CDS:1</fullName>
    </submittedName>
</protein>
<evidence type="ECO:0000313" key="2">
    <source>
        <dbReference type="EMBL" id="CAG8714450.1"/>
    </source>
</evidence>
<feature type="compositionally biased region" description="Basic residues" evidence="1">
    <location>
        <begin position="76"/>
        <end position="88"/>
    </location>
</feature>
<evidence type="ECO:0000256" key="1">
    <source>
        <dbReference type="SAM" id="MobiDB-lite"/>
    </source>
</evidence>
<keyword evidence="3" id="KW-1185">Reference proteome</keyword>
<name>A0A9N9NA25_9GLOM</name>
<dbReference type="AlphaFoldDB" id="A0A9N9NA25"/>
<organism evidence="2 3">
    <name type="scientific">Dentiscutata erythropus</name>
    <dbReference type="NCBI Taxonomy" id="1348616"/>
    <lineage>
        <taxon>Eukaryota</taxon>
        <taxon>Fungi</taxon>
        <taxon>Fungi incertae sedis</taxon>
        <taxon>Mucoromycota</taxon>
        <taxon>Glomeromycotina</taxon>
        <taxon>Glomeromycetes</taxon>
        <taxon>Diversisporales</taxon>
        <taxon>Gigasporaceae</taxon>
        <taxon>Dentiscutata</taxon>
    </lineage>
</organism>
<feature type="region of interest" description="Disordered" evidence="1">
    <location>
        <begin position="112"/>
        <end position="149"/>
    </location>
</feature>
<feature type="region of interest" description="Disordered" evidence="1">
    <location>
        <begin position="49"/>
        <end position="89"/>
    </location>
</feature>
<gene>
    <name evidence="2" type="ORF">DERYTH_LOCUS13829</name>
</gene>
<sequence>MATRNQQKEVKVHTNYEQRAKTYGSKKVQNANTNNEGKVLVNARNLQMATTTPKSRLPANITTSPRNQQREVKVHTNYKQRAKTVRKNQQKEVKIYMNYKQRAKTIVLAATHQGTTETTRRHQKSATPTKNSTRNRRHQRMITPEREEY</sequence>
<accession>A0A9N9NA25</accession>
<reference evidence="2" key="1">
    <citation type="submission" date="2021-06" db="EMBL/GenBank/DDBJ databases">
        <authorList>
            <person name="Kallberg Y."/>
            <person name="Tangrot J."/>
            <person name="Rosling A."/>
        </authorList>
    </citation>
    <scope>NUCLEOTIDE SEQUENCE</scope>
    <source>
        <strain evidence="2">MA453B</strain>
    </source>
</reference>